<evidence type="ECO:0000313" key="2">
    <source>
        <dbReference type="Proteomes" id="UP000199548"/>
    </source>
</evidence>
<dbReference type="EMBL" id="FOQU01000015">
    <property type="protein sequence ID" value="SFK00914.1"/>
    <property type="molecule type" value="Genomic_DNA"/>
</dbReference>
<evidence type="ECO:0000313" key="1">
    <source>
        <dbReference type="EMBL" id="SFK00914.1"/>
    </source>
</evidence>
<dbReference type="Proteomes" id="UP000199548">
    <property type="component" value="Unassembled WGS sequence"/>
</dbReference>
<dbReference type="RefSeq" id="WP_091020377.1">
    <property type="nucleotide sequence ID" value="NZ_CP041744.1"/>
</dbReference>
<name>A0A1I3VZX5_9BURK</name>
<gene>
    <name evidence="1" type="ORF">SAMN05192543_11576</name>
</gene>
<dbReference type="AlphaFoldDB" id="A0A1I3VZX5"/>
<accession>A0A1I3VZX5</accession>
<keyword evidence="2" id="KW-1185">Reference proteome</keyword>
<organism evidence="1 2">
    <name type="scientific">Paraburkholderia megapolitana</name>
    <dbReference type="NCBI Taxonomy" id="420953"/>
    <lineage>
        <taxon>Bacteria</taxon>
        <taxon>Pseudomonadati</taxon>
        <taxon>Pseudomonadota</taxon>
        <taxon>Betaproteobacteria</taxon>
        <taxon>Burkholderiales</taxon>
        <taxon>Burkholderiaceae</taxon>
        <taxon>Paraburkholderia</taxon>
    </lineage>
</organism>
<protein>
    <submittedName>
        <fullName evidence="1">Uncharacterized protein</fullName>
    </submittedName>
</protein>
<reference evidence="1 2" key="1">
    <citation type="submission" date="2016-10" db="EMBL/GenBank/DDBJ databases">
        <authorList>
            <person name="de Groot N.N."/>
        </authorList>
    </citation>
    <scope>NUCLEOTIDE SEQUENCE [LARGE SCALE GENOMIC DNA]</scope>
    <source>
        <strain evidence="1 2">LMG 23650</strain>
    </source>
</reference>
<dbReference type="OrthoDB" id="9984770at2"/>
<sequence>MDQNRDLAQKLGEAIWAFALVERATYRYMKKLSSDTLDVLMADQSIPVRIRVIKQLIARADGPESMKQLAYKCVKAISELSEERNLFAHNPFHTWIDFDAREFVHEIEKVTDASQVKSLGEMEAFTQKSLTLAEEFEDALSHLTYQGNARSA</sequence>
<proteinExistence type="predicted"/>
<dbReference type="STRING" id="420953.SAMN05192543_11576"/>